<proteinExistence type="predicted"/>
<keyword evidence="2" id="KW-1185">Reference proteome</keyword>
<dbReference type="EMBL" id="JAQJAN010000013">
    <property type="protein sequence ID" value="KAJ5712458.1"/>
    <property type="molecule type" value="Genomic_DNA"/>
</dbReference>
<comment type="caution">
    <text evidence="1">The sequence shown here is derived from an EMBL/GenBank/DDBJ whole genome shotgun (WGS) entry which is preliminary data.</text>
</comment>
<sequence length="159" mass="18502">MPREWDYTVTREGFSSAWGKVYTERGHIQLMSNQKLRLMFLPNITKACQILLLEKPDFVRGQLQHYGVAIDESRFSGNGSVLMQEVLRAGGCDTVPPHILNLKAELTREWQDAETERRRNTKRVFKSRAEWVVHKHLLDDKQQPDRSITTTVVGENLFY</sequence>
<dbReference type="AlphaFoldDB" id="A0AAD6MSY6"/>
<reference evidence="1" key="1">
    <citation type="journal article" date="2023" name="IMA Fungus">
        <title>Comparative genomic study of the Penicillium genus elucidates a diverse pangenome and 15 lateral gene transfer events.</title>
        <authorList>
            <person name="Petersen C."/>
            <person name="Sorensen T."/>
            <person name="Nielsen M.R."/>
            <person name="Sondergaard T.E."/>
            <person name="Sorensen J.L."/>
            <person name="Fitzpatrick D.A."/>
            <person name="Frisvad J.C."/>
            <person name="Nielsen K.L."/>
        </authorList>
    </citation>
    <scope>NUCLEOTIDE SEQUENCE</scope>
    <source>
        <strain evidence="1">IBT 17514</strain>
    </source>
</reference>
<name>A0AAD6MSY6_9EURO</name>
<accession>A0AAD6MSY6</accession>
<evidence type="ECO:0000313" key="2">
    <source>
        <dbReference type="Proteomes" id="UP001215712"/>
    </source>
</evidence>
<protein>
    <submittedName>
        <fullName evidence="1">Uncharacterized protein</fullName>
    </submittedName>
</protein>
<reference evidence="1" key="2">
    <citation type="submission" date="2023-01" db="EMBL/GenBank/DDBJ databases">
        <authorList>
            <person name="Petersen C."/>
        </authorList>
    </citation>
    <scope>NUCLEOTIDE SEQUENCE</scope>
    <source>
        <strain evidence="1">IBT 17514</strain>
    </source>
</reference>
<organism evidence="1 2">
    <name type="scientific">Penicillium malachiteum</name>
    <dbReference type="NCBI Taxonomy" id="1324776"/>
    <lineage>
        <taxon>Eukaryota</taxon>
        <taxon>Fungi</taxon>
        <taxon>Dikarya</taxon>
        <taxon>Ascomycota</taxon>
        <taxon>Pezizomycotina</taxon>
        <taxon>Eurotiomycetes</taxon>
        <taxon>Eurotiomycetidae</taxon>
        <taxon>Eurotiales</taxon>
        <taxon>Aspergillaceae</taxon>
        <taxon>Penicillium</taxon>
    </lineage>
</organism>
<evidence type="ECO:0000313" key="1">
    <source>
        <dbReference type="EMBL" id="KAJ5712458.1"/>
    </source>
</evidence>
<gene>
    <name evidence="1" type="ORF">N7493_008926</name>
</gene>
<dbReference type="Proteomes" id="UP001215712">
    <property type="component" value="Unassembled WGS sequence"/>
</dbReference>